<sequence>MCVWLSFPTFCIAFSFTETDESFSMLTDDCSPTCIVKFLPTFTFIFSEALIFTFFVFTFTSSAEDIEMVPFLSSTKILFACVLCKRIVCAVSSTKFYFFFPLNNLSNSSSGRKVCQVLFHVLTSSFRADFLDVMVSKILYLFSIII</sequence>
<proteinExistence type="predicted"/>
<evidence type="ECO:0000313" key="2">
    <source>
        <dbReference type="Proteomes" id="UP000190065"/>
    </source>
</evidence>
<protein>
    <submittedName>
        <fullName evidence="1">Uncharacterized protein</fullName>
    </submittedName>
</protein>
<evidence type="ECO:0000313" key="1">
    <source>
        <dbReference type="EMBL" id="SKA23331.1"/>
    </source>
</evidence>
<dbReference type="Proteomes" id="UP000190065">
    <property type="component" value="Unassembled WGS sequence"/>
</dbReference>
<dbReference type="EMBL" id="FUXK01000054">
    <property type="protein sequence ID" value="SKA23331.1"/>
    <property type="molecule type" value="Genomic_DNA"/>
</dbReference>
<reference evidence="1 2" key="1">
    <citation type="submission" date="2017-02" db="EMBL/GenBank/DDBJ databases">
        <authorList>
            <person name="Peterson S.W."/>
        </authorList>
    </citation>
    <scope>NUCLEOTIDE SEQUENCE [LARGE SCALE GENOMIC DNA]</scope>
    <source>
        <strain evidence="1 2">ATCC 43324</strain>
    </source>
</reference>
<gene>
    <name evidence="1" type="ORF">SAMN02745202_02565</name>
</gene>
<name>A0A1T4S653_9BACT</name>
<dbReference type="AlphaFoldDB" id="A0A1T4S653"/>
<organism evidence="1 2">
    <name type="scientific">Segatella oulorum</name>
    <dbReference type="NCBI Taxonomy" id="28136"/>
    <lineage>
        <taxon>Bacteria</taxon>
        <taxon>Pseudomonadati</taxon>
        <taxon>Bacteroidota</taxon>
        <taxon>Bacteroidia</taxon>
        <taxon>Bacteroidales</taxon>
        <taxon>Prevotellaceae</taxon>
        <taxon>Segatella</taxon>
    </lineage>
</organism>
<accession>A0A1T4S653</accession>
<dbReference type="STRING" id="28136.SAMN02745202_02565"/>